<evidence type="ECO:0000256" key="4">
    <source>
        <dbReference type="ARBA" id="ARBA00022692"/>
    </source>
</evidence>
<evidence type="ECO:0000313" key="13">
    <source>
        <dbReference type="Proteomes" id="UP000006906"/>
    </source>
</evidence>
<dbReference type="Gene3D" id="2.130.10.10">
    <property type="entry name" value="YVTN repeat-like/Quinoprotein amine dehydrogenase"/>
    <property type="match status" value="1"/>
</dbReference>
<dbReference type="KEGG" id="cre:CHLRE_03g170350v5"/>
<keyword evidence="5" id="KW-0677">Repeat</keyword>
<evidence type="ECO:0000256" key="10">
    <source>
        <dbReference type="ARBA" id="ARBA00023136"/>
    </source>
</evidence>
<dbReference type="Pfam" id="PF00400">
    <property type="entry name" value="WD40"/>
    <property type="match status" value="1"/>
</dbReference>
<dbReference type="OMA" id="CKCALAK"/>
<protein>
    <submittedName>
        <fullName evidence="12">Uncharacterized protein</fullName>
    </submittedName>
</protein>
<dbReference type="Gramene" id="PNW85068">
    <property type="protein sequence ID" value="PNW85068"/>
    <property type="gene ID" value="CHLRE_03g170350v5"/>
</dbReference>
<evidence type="ECO:0000256" key="5">
    <source>
        <dbReference type="ARBA" id="ARBA00022737"/>
    </source>
</evidence>
<dbReference type="OrthoDB" id="2013972at2759"/>
<dbReference type="FunCoup" id="A0A2K3DX15">
    <property type="interactions" value="2166"/>
</dbReference>
<sequence>MGSGKAAPPKQPAGGPAAPIKTFKYGMPLYGLAWPEGETFYTCGGGGHGIKNRLVCAEAKDGSLSDQTAEHLFGSVCPSRLAIAPGGRSIVFGVGDAGLRRLDLDTRGRVPKFTEVTGTLAEKLSGVKLDAKALAFHPAGDLLAVGSDDGTVAVFEWPSLKLKFEIGGERKLSDSIRDLDFVPVAAAAAGAGGKAGGGRVGLMVILDNGSAAVLDVDKAGAVLCKCALAKGSEFKNDKVMLVSNDERLLLHHLPPGMENAQFARVKCRMMPVPASGGAAAAAAAAAGDSGPLRATLVCLMNNRAGSYVALWELDEDGLLSMRNSCKVTDSSGTCMDASMDGALVAIGNSEGDVALVGTRPHMRLVKRYPKAHMVFCTAIAFNADASWVLSASADASATLNSTALPPPPDPAKFLKLALILLMLLVMVVLQAVRVMRRSGLSMDDILQLIGLRPRDEL</sequence>
<dbReference type="ExpressionAtlas" id="A0A2K3DX15">
    <property type="expression patterns" value="baseline and differential"/>
</dbReference>
<evidence type="ECO:0000313" key="12">
    <source>
        <dbReference type="EMBL" id="PNW85068.1"/>
    </source>
</evidence>
<keyword evidence="13" id="KW-1185">Reference proteome</keyword>
<dbReference type="GO" id="GO:0005085">
    <property type="term" value="F:guanyl-nucleotide exchange factor activity"/>
    <property type="evidence" value="ECO:0007669"/>
    <property type="project" value="InterPro"/>
</dbReference>
<dbReference type="GeneID" id="5728946"/>
<dbReference type="STRING" id="3055.A0A2K3DX15"/>
<reference evidence="12 13" key="1">
    <citation type="journal article" date="2007" name="Science">
        <title>The Chlamydomonas genome reveals the evolution of key animal and plant functions.</title>
        <authorList>
            <person name="Merchant S.S."/>
            <person name="Prochnik S.E."/>
            <person name="Vallon O."/>
            <person name="Harris E.H."/>
            <person name="Karpowicz S.J."/>
            <person name="Witman G.B."/>
            <person name="Terry A."/>
            <person name="Salamov A."/>
            <person name="Fritz-Laylin L.K."/>
            <person name="Marechal-Drouard L."/>
            <person name="Marshall W.F."/>
            <person name="Qu L.H."/>
            <person name="Nelson D.R."/>
            <person name="Sanderfoot A.A."/>
            <person name="Spalding M.H."/>
            <person name="Kapitonov V.V."/>
            <person name="Ren Q."/>
            <person name="Ferris P."/>
            <person name="Lindquist E."/>
            <person name="Shapiro H."/>
            <person name="Lucas S.M."/>
            <person name="Grimwood J."/>
            <person name="Schmutz J."/>
            <person name="Cardol P."/>
            <person name="Cerutti H."/>
            <person name="Chanfreau G."/>
            <person name="Chen C.L."/>
            <person name="Cognat V."/>
            <person name="Croft M.T."/>
            <person name="Dent R."/>
            <person name="Dutcher S."/>
            <person name="Fernandez E."/>
            <person name="Fukuzawa H."/>
            <person name="Gonzalez-Ballester D."/>
            <person name="Gonzalez-Halphen D."/>
            <person name="Hallmann A."/>
            <person name="Hanikenne M."/>
            <person name="Hippler M."/>
            <person name="Inwood W."/>
            <person name="Jabbari K."/>
            <person name="Kalanon M."/>
            <person name="Kuras R."/>
            <person name="Lefebvre P.A."/>
            <person name="Lemaire S.D."/>
            <person name="Lobanov A.V."/>
            <person name="Lohr M."/>
            <person name="Manuell A."/>
            <person name="Meier I."/>
            <person name="Mets L."/>
            <person name="Mittag M."/>
            <person name="Mittelmeier T."/>
            <person name="Moroney J.V."/>
            <person name="Moseley J."/>
            <person name="Napoli C."/>
            <person name="Nedelcu A.M."/>
            <person name="Niyogi K."/>
            <person name="Novoselov S.V."/>
            <person name="Paulsen I.T."/>
            <person name="Pazour G."/>
            <person name="Purton S."/>
            <person name="Ral J.P."/>
            <person name="Riano-Pachon D.M."/>
            <person name="Riekhof W."/>
            <person name="Rymarquis L."/>
            <person name="Schroda M."/>
            <person name="Stern D."/>
            <person name="Umen J."/>
            <person name="Willows R."/>
            <person name="Wilson N."/>
            <person name="Zimmer S.L."/>
            <person name="Allmer J."/>
            <person name="Balk J."/>
            <person name="Bisova K."/>
            <person name="Chen C.J."/>
            <person name="Elias M."/>
            <person name="Gendler K."/>
            <person name="Hauser C."/>
            <person name="Lamb M.R."/>
            <person name="Ledford H."/>
            <person name="Long J.C."/>
            <person name="Minagawa J."/>
            <person name="Page M.D."/>
            <person name="Pan J."/>
            <person name="Pootakham W."/>
            <person name="Roje S."/>
            <person name="Rose A."/>
            <person name="Stahlberg E."/>
            <person name="Terauchi A.M."/>
            <person name="Yang P."/>
            <person name="Ball S."/>
            <person name="Bowler C."/>
            <person name="Dieckmann C.L."/>
            <person name="Gladyshev V.N."/>
            <person name="Green P."/>
            <person name="Jorgensen R."/>
            <person name="Mayfield S."/>
            <person name="Mueller-Roeber B."/>
            <person name="Rajamani S."/>
            <person name="Sayre R.T."/>
            <person name="Brokstein P."/>
            <person name="Dubchak I."/>
            <person name="Goodstein D."/>
            <person name="Hornick L."/>
            <person name="Huang Y.W."/>
            <person name="Jhaveri J."/>
            <person name="Luo Y."/>
            <person name="Martinez D."/>
            <person name="Ngau W.C."/>
            <person name="Otillar B."/>
            <person name="Poliakov A."/>
            <person name="Porter A."/>
            <person name="Szajkowski L."/>
            <person name="Werner G."/>
            <person name="Zhou K."/>
            <person name="Grigoriev I.V."/>
            <person name="Rokhsar D.S."/>
            <person name="Grossman A.R."/>
        </authorList>
    </citation>
    <scope>NUCLEOTIDE SEQUENCE [LARGE SCALE GENOMIC DNA]</scope>
    <source>
        <strain evidence="13">CC-503</strain>
    </source>
</reference>
<proteinExistence type="predicted"/>
<comment type="subcellular location">
    <subcellularLocation>
        <location evidence="1">Endoplasmic reticulum membrane</location>
        <topology evidence="1">Single-pass membrane protein</topology>
    </subcellularLocation>
</comment>
<evidence type="ECO:0000256" key="8">
    <source>
        <dbReference type="ARBA" id="ARBA00022927"/>
    </source>
</evidence>
<gene>
    <name evidence="12" type="ORF">CHLRE_03g170350v5</name>
</gene>
<dbReference type="Proteomes" id="UP000006906">
    <property type="component" value="Chromosome 3"/>
</dbReference>
<keyword evidence="4 11" id="KW-0812">Transmembrane</keyword>
<keyword evidence="6" id="KW-0256">Endoplasmic reticulum</keyword>
<keyword evidence="9 11" id="KW-1133">Transmembrane helix</keyword>
<evidence type="ECO:0000256" key="11">
    <source>
        <dbReference type="SAM" id="Phobius"/>
    </source>
</evidence>
<evidence type="ECO:0000256" key="3">
    <source>
        <dbReference type="ARBA" id="ARBA00022574"/>
    </source>
</evidence>
<accession>A0A2K3DX15</accession>
<keyword evidence="10 11" id="KW-0472">Membrane</keyword>
<dbReference type="InterPro" id="IPR045260">
    <property type="entry name" value="Sec12-like"/>
</dbReference>
<dbReference type="AlphaFoldDB" id="A0A2K3DX15"/>
<dbReference type="EMBL" id="CM008964">
    <property type="protein sequence ID" value="PNW85068.1"/>
    <property type="molecule type" value="Genomic_DNA"/>
</dbReference>
<dbReference type="InParanoid" id="A0A2K3DX15"/>
<dbReference type="SMART" id="SM00320">
    <property type="entry name" value="WD40"/>
    <property type="match status" value="2"/>
</dbReference>
<dbReference type="PANTHER" id="PTHR23284:SF0">
    <property type="entry name" value="PROLACTIN REGULATORY ELEMENT-BINDING PROTEIN"/>
    <property type="match status" value="1"/>
</dbReference>
<evidence type="ECO:0000256" key="1">
    <source>
        <dbReference type="ARBA" id="ARBA00004389"/>
    </source>
</evidence>
<keyword evidence="3" id="KW-0853">WD repeat</keyword>
<dbReference type="InterPro" id="IPR001680">
    <property type="entry name" value="WD40_rpt"/>
</dbReference>
<evidence type="ECO:0000256" key="7">
    <source>
        <dbReference type="ARBA" id="ARBA00022892"/>
    </source>
</evidence>
<dbReference type="GO" id="GO:0005789">
    <property type="term" value="C:endoplasmic reticulum membrane"/>
    <property type="evidence" value="ECO:0000318"/>
    <property type="project" value="GO_Central"/>
</dbReference>
<dbReference type="GO" id="GO:0003400">
    <property type="term" value="P:regulation of COPII vesicle coating"/>
    <property type="evidence" value="ECO:0000318"/>
    <property type="project" value="GO_Central"/>
</dbReference>
<dbReference type="RefSeq" id="XP_042925994.1">
    <property type="nucleotide sequence ID" value="XM_043060865.1"/>
</dbReference>
<dbReference type="SUPFAM" id="SSF50998">
    <property type="entry name" value="Quinoprotein alcohol dehydrogenase-like"/>
    <property type="match status" value="1"/>
</dbReference>
<name>A0A2K3DX15_CHLRE</name>
<feature type="transmembrane region" description="Helical" evidence="11">
    <location>
        <begin position="413"/>
        <end position="432"/>
    </location>
</feature>
<dbReference type="GO" id="GO:0006888">
    <property type="term" value="P:endoplasmic reticulum to Golgi vesicle-mediated transport"/>
    <property type="evidence" value="ECO:0000318"/>
    <property type="project" value="GO_Central"/>
</dbReference>
<keyword evidence="7" id="KW-0931">ER-Golgi transport</keyword>
<dbReference type="InterPro" id="IPR015943">
    <property type="entry name" value="WD40/YVTN_repeat-like_dom_sf"/>
</dbReference>
<keyword evidence="8" id="KW-0653">Protein transport</keyword>
<keyword evidence="2" id="KW-0813">Transport</keyword>
<dbReference type="PANTHER" id="PTHR23284">
    <property type="entry name" value="PROLACTIN REGULATORY ELEMENT BINDING PROTEIN"/>
    <property type="match status" value="1"/>
</dbReference>
<dbReference type="PaxDb" id="3055-EDP06001"/>
<evidence type="ECO:0000256" key="2">
    <source>
        <dbReference type="ARBA" id="ARBA00022448"/>
    </source>
</evidence>
<dbReference type="InterPro" id="IPR011047">
    <property type="entry name" value="Quinoprotein_ADH-like_sf"/>
</dbReference>
<organism evidence="12 13">
    <name type="scientific">Chlamydomonas reinhardtii</name>
    <name type="common">Chlamydomonas smithii</name>
    <dbReference type="NCBI Taxonomy" id="3055"/>
    <lineage>
        <taxon>Eukaryota</taxon>
        <taxon>Viridiplantae</taxon>
        <taxon>Chlorophyta</taxon>
        <taxon>core chlorophytes</taxon>
        <taxon>Chlorophyceae</taxon>
        <taxon>CS clade</taxon>
        <taxon>Chlamydomonadales</taxon>
        <taxon>Chlamydomonadaceae</taxon>
        <taxon>Chlamydomonas</taxon>
    </lineage>
</organism>
<evidence type="ECO:0000256" key="9">
    <source>
        <dbReference type="ARBA" id="ARBA00022989"/>
    </source>
</evidence>
<evidence type="ECO:0000256" key="6">
    <source>
        <dbReference type="ARBA" id="ARBA00022824"/>
    </source>
</evidence>
<dbReference type="GO" id="GO:0015031">
    <property type="term" value="P:protein transport"/>
    <property type="evidence" value="ECO:0007669"/>
    <property type="project" value="UniProtKB-KW"/>
</dbReference>